<dbReference type="InterPro" id="IPR017853">
    <property type="entry name" value="GH"/>
</dbReference>
<organism evidence="3 4">
    <name type="scientific">Aliivibrio finisterrensis</name>
    <dbReference type="NCBI Taxonomy" id="511998"/>
    <lineage>
        <taxon>Bacteria</taxon>
        <taxon>Pseudomonadati</taxon>
        <taxon>Pseudomonadota</taxon>
        <taxon>Gammaproteobacteria</taxon>
        <taxon>Vibrionales</taxon>
        <taxon>Vibrionaceae</taxon>
        <taxon>Aliivibrio</taxon>
    </lineage>
</organism>
<dbReference type="Proteomes" id="UP000434870">
    <property type="component" value="Unassembled WGS sequence"/>
</dbReference>
<dbReference type="InterPro" id="IPR023232">
    <property type="entry name" value="Glyco_hydro_2_AS"/>
</dbReference>
<dbReference type="GO" id="GO:0004566">
    <property type="term" value="F:beta-glucuronidase activity"/>
    <property type="evidence" value="ECO:0007669"/>
    <property type="project" value="TreeGrafter"/>
</dbReference>
<dbReference type="PANTHER" id="PTHR10066">
    <property type="entry name" value="BETA-GLUCURONIDASE"/>
    <property type="match status" value="1"/>
</dbReference>
<dbReference type="GO" id="GO:0019391">
    <property type="term" value="P:glucuronoside catabolic process"/>
    <property type="evidence" value="ECO:0007669"/>
    <property type="project" value="TreeGrafter"/>
</dbReference>
<dbReference type="EMBL" id="WBVP01000002">
    <property type="protein sequence ID" value="KAB2826230.1"/>
    <property type="molecule type" value="Genomic_DNA"/>
</dbReference>
<evidence type="ECO:0000313" key="3">
    <source>
        <dbReference type="EMBL" id="KAB2826230.1"/>
    </source>
</evidence>
<accession>A0A6N6RWU1</accession>
<reference evidence="3 4" key="1">
    <citation type="submission" date="2019-09" db="EMBL/GenBank/DDBJ databases">
        <title>Genome of Aliivibrio finisterrensis LMG 23869 (type strain).</title>
        <authorList>
            <person name="Bowman J.P."/>
        </authorList>
    </citation>
    <scope>NUCLEOTIDE SEQUENCE [LARGE SCALE GENOMIC DNA]</scope>
    <source>
        <strain evidence="3 4">LMG 23869</strain>
    </source>
</reference>
<evidence type="ECO:0000313" key="4">
    <source>
        <dbReference type="Proteomes" id="UP000434870"/>
    </source>
</evidence>
<dbReference type="Gene3D" id="3.20.20.80">
    <property type="entry name" value="Glycosidases"/>
    <property type="match status" value="1"/>
</dbReference>
<dbReference type="PROSITE" id="PS00608">
    <property type="entry name" value="GLYCOSYL_HYDROL_F2_2"/>
    <property type="match status" value="1"/>
</dbReference>
<dbReference type="InterPro" id="IPR006103">
    <property type="entry name" value="Glyco_hydro_2_cat"/>
</dbReference>
<evidence type="ECO:0000259" key="2">
    <source>
        <dbReference type="Pfam" id="PF02836"/>
    </source>
</evidence>
<dbReference type="GO" id="GO:0030246">
    <property type="term" value="F:carbohydrate binding"/>
    <property type="evidence" value="ECO:0007669"/>
    <property type="project" value="TreeGrafter"/>
</dbReference>
<dbReference type="AlphaFoldDB" id="A0A6N6RWU1"/>
<evidence type="ECO:0000256" key="1">
    <source>
        <dbReference type="ARBA" id="ARBA00007401"/>
    </source>
</evidence>
<gene>
    <name evidence="3" type="ORF">F8B77_01880</name>
</gene>
<protein>
    <recommendedName>
        <fullName evidence="2">Glycoside hydrolase family 2 catalytic domain-containing protein</fullName>
    </recommendedName>
</protein>
<dbReference type="Pfam" id="PF02836">
    <property type="entry name" value="Glyco_hydro_2_C"/>
    <property type="match status" value="1"/>
</dbReference>
<proteinExistence type="inferred from homology"/>
<comment type="similarity">
    <text evidence="1">Belongs to the glycosyl hydrolase 2 family.</text>
</comment>
<sequence length="55" mass="6491">MARLKILPYYPLQKNNAIHELIRRDKNHPCIVMWSLSNEPDTAQEASNGYFKDIF</sequence>
<dbReference type="GO" id="GO:0005975">
    <property type="term" value="P:carbohydrate metabolic process"/>
    <property type="evidence" value="ECO:0007669"/>
    <property type="project" value="InterPro"/>
</dbReference>
<comment type="caution">
    <text evidence="3">The sequence shown here is derived from an EMBL/GenBank/DDBJ whole genome shotgun (WGS) entry which is preliminary data.</text>
</comment>
<feature type="domain" description="Glycoside hydrolase family 2 catalytic" evidence="2">
    <location>
        <begin position="16"/>
        <end position="45"/>
    </location>
</feature>
<dbReference type="PANTHER" id="PTHR10066:SF67">
    <property type="entry name" value="BETA-GLUCURONIDASE"/>
    <property type="match status" value="1"/>
</dbReference>
<name>A0A6N6RWU1_9GAMM</name>
<dbReference type="SUPFAM" id="SSF51445">
    <property type="entry name" value="(Trans)glycosidases"/>
    <property type="match status" value="1"/>
</dbReference>